<reference evidence="2" key="1">
    <citation type="submission" date="2020-05" db="EMBL/GenBank/DDBJ databases">
        <authorList>
            <person name="Chiriac C."/>
            <person name="Salcher M."/>
            <person name="Ghai R."/>
            <person name="Kavagutti S V."/>
        </authorList>
    </citation>
    <scope>NUCLEOTIDE SEQUENCE</scope>
</reference>
<evidence type="ECO:0000313" key="2">
    <source>
        <dbReference type="EMBL" id="CAB4649691.1"/>
    </source>
</evidence>
<dbReference type="EMBL" id="CAEZWJ010000010">
    <property type="protein sequence ID" value="CAB4649691.1"/>
    <property type="molecule type" value="Genomic_DNA"/>
</dbReference>
<feature type="domain" description="Putative zinc-finger" evidence="1">
    <location>
        <begin position="4"/>
        <end position="38"/>
    </location>
</feature>
<dbReference type="InterPro" id="IPR041916">
    <property type="entry name" value="Anti_sigma_zinc_sf"/>
</dbReference>
<name>A0A6J6KJ69_9ZZZZ</name>
<proteinExistence type="predicted"/>
<sequence>MADCQETLNELESYLDSELSEGRANEIITHLKGCTDCQGAYEFHADLRTAIKTKATNEELPEGFLDRLRDCLGDDVLGND</sequence>
<gene>
    <name evidence="2" type="ORF">UFOPK2214_00495</name>
</gene>
<dbReference type="Gene3D" id="1.10.10.1320">
    <property type="entry name" value="Anti-sigma factor, zinc-finger domain"/>
    <property type="match status" value="1"/>
</dbReference>
<accession>A0A6J6KJ69</accession>
<dbReference type="AlphaFoldDB" id="A0A6J6KJ69"/>
<protein>
    <submittedName>
        <fullName evidence="2">Unannotated protein</fullName>
    </submittedName>
</protein>
<evidence type="ECO:0000259" key="1">
    <source>
        <dbReference type="Pfam" id="PF13490"/>
    </source>
</evidence>
<organism evidence="2">
    <name type="scientific">freshwater metagenome</name>
    <dbReference type="NCBI Taxonomy" id="449393"/>
    <lineage>
        <taxon>unclassified sequences</taxon>
        <taxon>metagenomes</taxon>
        <taxon>ecological metagenomes</taxon>
    </lineage>
</organism>
<dbReference type="InterPro" id="IPR027383">
    <property type="entry name" value="Znf_put"/>
</dbReference>
<dbReference type="Pfam" id="PF13490">
    <property type="entry name" value="zf-HC2"/>
    <property type="match status" value="1"/>
</dbReference>